<accession>A0A3D0ZP24</accession>
<sequence length="124" mass="14770">MYHGIIIDQEFTDQLFPNTFKVFAEKKDGSWTIYGVEIEDSKLGKAINDVKNAMKQGNWYAHFYKGGALWVVFKDKTFRVKPDKSTWGPIIEYGQRLKIPEEQLDFQPNRFQDEQHYFSEKYFK</sequence>
<proteinExistence type="predicted"/>
<dbReference type="AlphaFoldDB" id="A0A3D0ZP24"/>
<evidence type="ECO:0000313" key="2">
    <source>
        <dbReference type="Proteomes" id="UP000263336"/>
    </source>
</evidence>
<evidence type="ECO:0000313" key="1">
    <source>
        <dbReference type="EMBL" id="HCC42030.1"/>
    </source>
</evidence>
<dbReference type="EMBL" id="DOZN01000008">
    <property type="protein sequence ID" value="HCC42030.1"/>
    <property type="molecule type" value="Genomic_DNA"/>
</dbReference>
<protein>
    <submittedName>
        <fullName evidence="1">Uncharacterized protein</fullName>
    </submittedName>
</protein>
<gene>
    <name evidence="1" type="ORF">DEP93_00995</name>
</gene>
<comment type="caution">
    <text evidence="1">The sequence shown here is derived from an EMBL/GenBank/DDBJ whole genome shotgun (WGS) entry which is preliminary data.</text>
</comment>
<name>A0A3D0ZP24_UNCKA</name>
<reference evidence="1 2" key="1">
    <citation type="journal article" date="2018" name="Nat. Biotechnol.">
        <title>A standardized bacterial taxonomy based on genome phylogeny substantially revises the tree of life.</title>
        <authorList>
            <person name="Parks D.H."/>
            <person name="Chuvochina M."/>
            <person name="Waite D.W."/>
            <person name="Rinke C."/>
            <person name="Skarshewski A."/>
            <person name="Chaumeil P.A."/>
            <person name="Hugenholtz P."/>
        </authorList>
    </citation>
    <scope>NUCLEOTIDE SEQUENCE [LARGE SCALE GENOMIC DNA]</scope>
    <source>
        <strain evidence="1">UBA11701</strain>
    </source>
</reference>
<organism evidence="1 2">
    <name type="scientific">candidate division WWE3 bacterium</name>
    <dbReference type="NCBI Taxonomy" id="2053526"/>
    <lineage>
        <taxon>Bacteria</taxon>
        <taxon>Katanobacteria</taxon>
    </lineage>
</organism>
<dbReference type="Proteomes" id="UP000263336">
    <property type="component" value="Unassembled WGS sequence"/>
</dbReference>